<keyword evidence="1" id="KW-0812">Transmembrane</keyword>
<evidence type="ECO:0000313" key="2">
    <source>
        <dbReference type="EMBL" id="MBO8463680.1"/>
    </source>
</evidence>
<dbReference type="Proteomes" id="UP000823618">
    <property type="component" value="Unassembled WGS sequence"/>
</dbReference>
<dbReference type="PANTHER" id="PTHR34351">
    <property type="entry name" value="SLR1927 PROTEIN-RELATED"/>
    <property type="match status" value="1"/>
</dbReference>
<dbReference type="EMBL" id="JADIML010000195">
    <property type="protein sequence ID" value="MBO8463680.1"/>
    <property type="molecule type" value="Genomic_DNA"/>
</dbReference>
<feature type="transmembrane region" description="Helical" evidence="1">
    <location>
        <begin position="7"/>
        <end position="23"/>
    </location>
</feature>
<reference evidence="2" key="1">
    <citation type="submission" date="2020-10" db="EMBL/GenBank/DDBJ databases">
        <authorList>
            <person name="Gilroy R."/>
        </authorList>
    </citation>
    <scope>NUCLEOTIDE SEQUENCE</scope>
    <source>
        <strain evidence="2">E3-2379</strain>
    </source>
</reference>
<comment type="caution">
    <text evidence="2">The sequence shown here is derived from an EMBL/GenBank/DDBJ whole genome shotgun (WGS) entry which is preliminary data.</text>
</comment>
<protein>
    <submittedName>
        <fullName evidence="2">DUF58 domain-containing protein</fullName>
    </submittedName>
</protein>
<reference evidence="2" key="2">
    <citation type="journal article" date="2021" name="PeerJ">
        <title>Extensive microbial diversity within the chicken gut microbiome revealed by metagenomics and culture.</title>
        <authorList>
            <person name="Gilroy R."/>
            <person name="Ravi A."/>
            <person name="Getino M."/>
            <person name="Pursley I."/>
            <person name="Horton D.L."/>
            <person name="Alikhan N.F."/>
            <person name="Baker D."/>
            <person name="Gharbi K."/>
            <person name="Hall N."/>
            <person name="Watson M."/>
            <person name="Adriaenssens E.M."/>
            <person name="Foster-Nyarko E."/>
            <person name="Jarju S."/>
            <person name="Secka A."/>
            <person name="Antonio M."/>
            <person name="Oren A."/>
            <person name="Chaudhuri R.R."/>
            <person name="La Ragione R."/>
            <person name="Hildebrand F."/>
            <person name="Pallen M.J."/>
        </authorList>
    </citation>
    <scope>NUCLEOTIDE SEQUENCE</scope>
    <source>
        <strain evidence="2">E3-2379</strain>
    </source>
</reference>
<evidence type="ECO:0000313" key="3">
    <source>
        <dbReference type="Proteomes" id="UP000823618"/>
    </source>
</evidence>
<sequence length="346" mass="40033">MLRFKLLYGITLLGLFWFAIMYLDELAMLLFIMASLLPFLLFLLHRITAPFLSMTIESPDSIVTNKSDYYFYLTANNRSYFPVPFCIATIEIRNQLLGTVENKKCRFSIGSHQTTMETISYAMPVCSGYELCLKEVTIYSFLSLFKKRCFPKTCIESIRLPDVKESIPLPEIASSLPNKEGDLFSKDKAGDDVSELFSLREFRDGDSLHRIHWKLSSKMDDFIVKEYSFPFGADVTIVFDAVKERTDDFIPRLEETLSLTLSLCLSFLELGTHSTFVWYDKQLNHQRKSNIETKEQCYRVFYELLKTPLLETSIQPSLSLEVLEKPYIRIVSSPFASFIVENTYES</sequence>
<evidence type="ECO:0000256" key="1">
    <source>
        <dbReference type="SAM" id="Phobius"/>
    </source>
</evidence>
<gene>
    <name evidence="2" type="ORF">IAC13_07105</name>
</gene>
<keyword evidence="1" id="KW-0472">Membrane</keyword>
<organism evidence="2 3">
    <name type="scientific">Candidatus Scybalomonas excrementavium</name>
    <dbReference type="NCBI Taxonomy" id="2840943"/>
    <lineage>
        <taxon>Bacteria</taxon>
        <taxon>Bacillati</taxon>
        <taxon>Bacillota</taxon>
        <taxon>Clostridia</taxon>
        <taxon>Lachnospirales</taxon>
        <taxon>Lachnospiraceae</taxon>
        <taxon>Lachnospiraceae incertae sedis</taxon>
        <taxon>Candidatus Scybalomonas</taxon>
    </lineage>
</organism>
<accession>A0A9D9I0G3</accession>
<keyword evidence="1" id="KW-1133">Transmembrane helix</keyword>
<dbReference type="AlphaFoldDB" id="A0A9D9I0G3"/>
<proteinExistence type="predicted"/>
<name>A0A9D9I0G3_9FIRM</name>